<dbReference type="RefSeq" id="WP_256322458.1">
    <property type="nucleotide sequence ID" value="NZ_JANGCN010000035.1"/>
</dbReference>
<evidence type="ECO:0000313" key="2">
    <source>
        <dbReference type="Proteomes" id="UP001206236"/>
    </source>
</evidence>
<accession>A0AAW5KN20</accession>
<dbReference type="AlphaFoldDB" id="A0AAW5KN20"/>
<reference evidence="1" key="1">
    <citation type="submission" date="2022-06" db="EMBL/GenBank/DDBJ databases">
        <title>Isolation of gut microbiota from human fecal samples.</title>
        <authorList>
            <person name="Pamer E.G."/>
            <person name="Barat B."/>
            <person name="Waligurski E."/>
            <person name="Medina S."/>
            <person name="Paddock L."/>
            <person name="Mostad J."/>
        </authorList>
    </citation>
    <scope>NUCLEOTIDE SEQUENCE</scope>
    <source>
        <strain evidence="1">DFI.5.57</strain>
    </source>
</reference>
<comment type="caution">
    <text evidence="1">The sequence shown here is derived from an EMBL/GenBank/DDBJ whole genome shotgun (WGS) entry which is preliminary data.</text>
</comment>
<sequence length="114" mass="13505">MEKLETIDNYYILAFAYRVYNAKWIKECLILENNANDVIANEREEMLSRICFQLMYAMDSYYEKGLINLTAISEYDIYQAAYSYTLDLLEKNQSNLIWSKSALENFASELHKKL</sequence>
<name>A0AAW5KN20_9FIRM</name>
<gene>
    <name evidence="1" type="ORF">NE632_12165</name>
</gene>
<proteinExistence type="predicted"/>
<evidence type="ECO:0000313" key="1">
    <source>
        <dbReference type="EMBL" id="MCQ5154058.1"/>
    </source>
</evidence>
<organism evidence="1 2">
    <name type="scientific">Ruminococcus bicirculans</name>
    <name type="common">ex Wegman et al. 2014</name>
    <dbReference type="NCBI Taxonomy" id="1160721"/>
    <lineage>
        <taxon>Bacteria</taxon>
        <taxon>Bacillati</taxon>
        <taxon>Bacillota</taxon>
        <taxon>Clostridia</taxon>
        <taxon>Eubacteriales</taxon>
        <taxon>Oscillospiraceae</taxon>
        <taxon>Ruminococcus</taxon>
    </lineage>
</organism>
<protein>
    <submittedName>
        <fullName evidence="1">Uncharacterized protein</fullName>
    </submittedName>
</protein>
<dbReference type="EMBL" id="JANGCN010000035">
    <property type="protein sequence ID" value="MCQ5154058.1"/>
    <property type="molecule type" value="Genomic_DNA"/>
</dbReference>
<dbReference type="Proteomes" id="UP001206236">
    <property type="component" value="Unassembled WGS sequence"/>
</dbReference>